<dbReference type="EMBL" id="VSSQ01090080">
    <property type="protein sequence ID" value="MPN36125.1"/>
    <property type="molecule type" value="Genomic_DNA"/>
</dbReference>
<comment type="caution">
    <text evidence="1">The sequence shown here is derived from an EMBL/GenBank/DDBJ whole genome shotgun (WGS) entry which is preliminary data.</text>
</comment>
<reference evidence="1" key="1">
    <citation type="submission" date="2019-08" db="EMBL/GenBank/DDBJ databases">
        <authorList>
            <person name="Kucharzyk K."/>
            <person name="Murdoch R.W."/>
            <person name="Higgins S."/>
            <person name="Loffler F."/>
        </authorList>
    </citation>
    <scope>NUCLEOTIDE SEQUENCE</scope>
</reference>
<name>A0A645HAS1_9ZZZZ</name>
<proteinExistence type="predicted"/>
<evidence type="ECO:0000313" key="1">
    <source>
        <dbReference type="EMBL" id="MPN36125.1"/>
    </source>
</evidence>
<sequence>MSNTDSTIFKKVYFLRFSPLPSCSGYNEYFSTGITLIFLHRPGKKHFFSIRRKSTGTYIGVCCYCIRKNRFRLTPLTCSIFFYNKNIAVLQVCNSVCNDSFLRLGTC</sequence>
<protein>
    <submittedName>
        <fullName evidence="1">Uncharacterized protein</fullName>
    </submittedName>
</protein>
<organism evidence="1">
    <name type="scientific">bioreactor metagenome</name>
    <dbReference type="NCBI Taxonomy" id="1076179"/>
    <lineage>
        <taxon>unclassified sequences</taxon>
        <taxon>metagenomes</taxon>
        <taxon>ecological metagenomes</taxon>
    </lineage>
</organism>
<gene>
    <name evidence="1" type="ORF">SDC9_183631</name>
</gene>
<accession>A0A645HAS1</accession>
<dbReference type="AlphaFoldDB" id="A0A645HAS1"/>